<evidence type="ECO:0000313" key="2">
    <source>
        <dbReference type="EMBL" id="MBE9070690.1"/>
    </source>
</evidence>
<keyword evidence="1" id="KW-0812">Transmembrane</keyword>
<keyword evidence="3" id="KW-1185">Reference proteome</keyword>
<accession>A0A929A094</accession>
<dbReference type="NCBIfam" id="TIGR02206">
    <property type="entry name" value="intg_mem_TP0381"/>
    <property type="match status" value="1"/>
</dbReference>
<evidence type="ECO:0000256" key="1">
    <source>
        <dbReference type="SAM" id="Phobius"/>
    </source>
</evidence>
<feature type="transmembrane region" description="Helical" evidence="1">
    <location>
        <begin position="205"/>
        <end position="227"/>
    </location>
</feature>
<dbReference type="Pfam" id="PF14808">
    <property type="entry name" value="TMEM164"/>
    <property type="match status" value="1"/>
</dbReference>
<keyword evidence="1" id="KW-1133">Transmembrane helix</keyword>
<gene>
    <name evidence="2" type="ORF">IQ260_29035</name>
</gene>
<feature type="transmembrane region" description="Helical" evidence="1">
    <location>
        <begin position="73"/>
        <end position="93"/>
    </location>
</feature>
<dbReference type="RefSeq" id="WP_193996542.1">
    <property type="nucleotide sequence ID" value="NZ_JADEXP010000501.1"/>
</dbReference>
<comment type="caution">
    <text evidence="2">The sequence shown here is derived from an EMBL/GenBank/DDBJ whole genome shotgun (WGS) entry which is preliminary data.</text>
</comment>
<proteinExistence type="predicted"/>
<dbReference type="Proteomes" id="UP000615026">
    <property type="component" value="Unassembled WGS sequence"/>
</dbReference>
<dbReference type="EMBL" id="JADEXP010000501">
    <property type="protein sequence ID" value="MBE9070690.1"/>
    <property type="molecule type" value="Genomic_DNA"/>
</dbReference>
<dbReference type="InterPro" id="IPR011737">
    <property type="entry name" value="CHP02206_TP0381"/>
</dbReference>
<reference evidence="2" key="1">
    <citation type="submission" date="2020-10" db="EMBL/GenBank/DDBJ databases">
        <authorList>
            <person name="Castelo-Branco R."/>
            <person name="Eusebio N."/>
            <person name="Adriana R."/>
            <person name="Vieira A."/>
            <person name="Brugerolle De Fraissinette N."/>
            <person name="Rezende De Castro R."/>
            <person name="Schneider M.P."/>
            <person name="Vasconcelos V."/>
            <person name="Leao P.N."/>
        </authorList>
    </citation>
    <scope>NUCLEOTIDE SEQUENCE</scope>
    <source>
        <strain evidence="2">LEGE 11479</strain>
    </source>
</reference>
<evidence type="ECO:0000313" key="3">
    <source>
        <dbReference type="Proteomes" id="UP000615026"/>
    </source>
</evidence>
<keyword evidence="1" id="KW-0472">Membrane</keyword>
<organism evidence="2 3">
    <name type="scientific">Leptolyngbya cf. ectocarpi LEGE 11479</name>
    <dbReference type="NCBI Taxonomy" id="1828722"/>
    <lineage>
        <taxon>Bacteria</taxon>
        <taxon>Bacillati</taxon>
        <taxon>Cyanobacteriota</taxon>
        <taxon>Cyanophyceae</taxon>
        <taxon>Leptolyngbyales</taxon>
        <taxon>Leptolyngbyaceae</taxon>
        <taxon>Leptolyngbya group</taxon>
        <taxon>Leptolyngbya</taxon>
    </lineage>
</organism>
<name>A0A929A094_LEPEC</name>
<feature type="transmembrane region" description="Helical" evidence="1">
    <location>
        <begin position="129"/>
        <end position="150"/>
    </location>
</feature>
<sequence>MFQAPLEQFQPFSLTHLIIVGNLTAIWGRIINWSLHHHRTKQLTKLEKGLATVYILLWSMFHGWWLLPPNFEPASSLPIHICDIVGLVMPLSLIWRKRCLIALLYFWGLGFSLQGLLTPDLQMGLLSPLFWLFWFYHATIVGTAVYMIIVHRFRPTRRDYRWAVKAGLIYFACVFPINAIFGLNYGYLGNQQPGQPSLIDWLGPWPWRVGIMVALAWVGMTLLLVPWEWNQKTSSTKL</sequence>
<feature type="transmembrane region" description="Helical" evidence="1">
    <location>
        <begin position="50"/>
        <end position="67"/>
    </location>
</feature>
<dbReference type="AlphaFoldDB" id="A0A929A094"/>
<protein>
    <submittedName>
        <fullName evidence="2">TIGR02206 family membrane protein</fullName>
    </submittedName>
</protein>
<feature type="transmembrane region" description="Helical" evidence="1">
    <location>
        <begin position="12"/>
        <end position="30"/>
    </location>
</feature>
<feature type="transmembrane region" description="Helical" evidence="1">
    <location>
        <begin position="100"/>
        <end position="117"/>
    </location>
</feature>
<feature type="transmembrane region" description="Helical" evidence="1">
    <location>
        <begin position="162"/>
        <end position="185"/>
    </location>
</feature>